<keyword evidence="3" id="KW-0238">DNA-binding</keyword>
<gene>
    <name evidence="6" type="ORF">GCM10007874_66940</name>
</gene>
<feature type="domain" description="HTH lysR-type" evidence="5">
    <location>
        <begin position="1"/>
        <end position="60"/>
    </location>
</feature>
<sequence length="307" mass="33639">MTDRLTGVAVFVEAVEAGGFAAAAQRLNLSRSAVGKTVAKLEERLGARLFHRTTRSQSLTEDGQIFYERCLRALAEIRDGEAMLDSGRREVSGRLRVSMPALFGRHCVAPLLLKLAAQHPRLELNLNLSDRRVDLIEDGFDLAIRNGALESDASLTTRRIAQQRMTLCASPTYLRERGVPQTIAALHEHDAVIYMRAGQPRAWLFPVPEGAPLEIMPRSRFQFDALDVIADATAGGMGIAWLPCWLIAGQVRRGELVRVLTDIPGLLFDVHALWPSSPHLPLRVRAAIDALAANLSRAMGNEIGLAA</sequence>
<dbReference type="InterPro" id="IPR058163">
    <property type="entry name" value="LysR-type_TF_proteobact-type"/>
</dbReference>
<dbReference type="PANTHER" id="PTHR30537:SF5">
    <property type="entry name" value="HTH-TYPE TRANSCRIPTIONAL ACTIVATOR TTDR-RELATED"/>
    <property type="match status" value="1"/>
</dbReference>
<protein>
    <submittedName>
        <fullName evidence="6">LysR family transcriptional regulator</fullName>
    </submittedName>
</protein>
<dbReference type="PROSITE" id="PS50931">
    <property type="entry name" value="HTH_LYSR"/>
    <property type="match status" value="1"/>
</dbReference>
<dbReference type="Pfam" id="PF00126">
    <property type="entry name" value="HTH_1"/>
    <property type="match status" value="1"/>
</dbReference>
<dbReference type="InterPro" id="IPR036388">
    <property type="entry name" value="WH-like_DNA-bd_sf"/>
</dbReference>
<name>A0ABQ6CTG8_9HYPH</name>
<proteinExistence type="inferred from homology"/>
<dbReference type="EMBL" id="BSPC01000080">
    <property type="protein sequence ID" value="GLS23673.1"/>
    <property type="molecule type" value="Genomic_DNA"/>
</dbReference>
<evidence type="ECO:0000256" key="1">
    <source>
        <dbReference type="ARBA" id="ARBA00009437"/>
    </source>
</evidence>
<dbReference type="Gene3D" id="3.40.190.290">
    <property type="match status" value="1"/>
</dbReference>
<comment type="caution">
    <text evidence="6">The sequence shown here is derived from an EMBL/GenBank/DDBJ whole genome shotgun (WGS) entry which is preliminary data.</text>
</comment>
<evidence type="ECO:0000256" key="4">
    <source>
        <dbReference type="ARBA" id="ARBA00023163"/>
    </source>
</evidence>
<keyword evidence="7" id="KW-1185">Reference proteome</keyword>
<evidence type="ECO:0000259" key="5">
    <source>
        <dbReference type="PROSITE" id="PS50931"/>
    </source>
</evidence>
<accession>A0ABQ6CTG8</accession>
<evidence type="ECO:0000313" key="6">
    <source>
        <dbReference type="EMBL" id="GLS23673.1"/>
    </source>
</evidence>
<organism evidence="6 7">
    <name type="scientific">Labrys miyagiensis</name>
    <dbReference type="NCBI Taxonomy" id="346912"/>
    <lineage>
        <taxon>Bacteria</taxon>
        <taxon>Pseudomonadati</taxon>
        <taxon>Pseudomonadota</taxon>
        <taxon>Alphaproteobacteria</taxon>
        <taxon>Hyphomicrobiales</taxon>
        <taxon>Xanthobacteraceae</taxon>
        <taxon>Labrys</taxon>
    </lineage>
</organism>
<dbReference type="Pfam" id="PF03466">
    <property type="entry name" value="LysR_substrate"/>
    <property type="match status" value="1"/>
</dbReference>
<dbReference type="SUPFAM" id="SSF46785">
    <property type="entry name" value="Winged helix' DNA-binding domain"/>
    <property type="match status" value="1"/>
</dbReference>
<dbReference type="InterPro" id="IPR036390">
    <property type="entry name" value="WH_DNA-bd_sf"/>
</dbReference>
<evidence type="ECO:0000256" key="2">
    <source>
        <dbReference type="ARBA" id="ARBA00023015"/>
    </source>
</evidence>
<dbReference type="PRINTS" id="PR00039">
    <property type="entry name" value="HTHLYSR"/>
</dbReference>
<dbReference type="RefSeq" id="WP_284316606.1">
    <property type="nucleotide sequence ID" value="NZ_BSPC01000080.1"/>
</dbReference>
<dbReference type="Gene3D" id="1.10.10.10">
    <property type="entry name" value="Winged helix-like DNA-binding domain superfamily/Winged helix DNA-binding domain"/>
    <property type="match status" value="1"/>
</dbReference>
<comment type="similarity">
    <text evidence="1">Belongs to the LysR transcriptional regulatory family.</text>
</comment>
<dbReference type="SUPFAM" id="SSF53850">
    <property type="entry name" value="Periplasmic binding protein-like II"/>
    <property type="match status" value="1"/>
</dbReference>
<reference evidence="7" key="1">
    <citation type="journal article" date="2019" name="Int. J. Syst. Evol. Microbiol.">
        <title>The Global Catalogue of Microorganisms (GCM) 10K type strain sequencing project: providing services to taxonomists for standard genome sequencing and annotation.</title>
        <authorList>
            <consortium name="The Broad Institute Genomics Platform"/>
            <consortium name="The Broad Institute Genome Sequencing Center for Infectious Disease"/>
            <person name="Wu L."/>
            <person name="Ma J."/>
        </authorList>
    </citation>
    <scope>NUCLEOTIDE SEQUENCE [LARGE SCALE GENOMIC DNA]</scope>
    <source>
        <strain evidence="7">NBRC 101365</strain>
    </source>
</reference>
<dbReference type="Proteomes" id="UP001156882">
    <property type="component" value="Unassembled WGS sequence"/>
</dbReference>
<dbReference type="PANTHER" id="PTHR30537">
    <property type="entry name" value="HTH-TYPE TRANSCRIPTIONAL REGULATOR"/>
    <property type="match status" value="1"/>
</dbReference>
<keyword evidence="2" id="KW-0805">Transcription regulation</keyword>
<keyword evidence="4" id="KW-0804">Transcription</keyword>
<dbReference type="InterPro" id="IPR000847">
    <property type="entry name" value="LysR_HTH_N"/>
</dbReference>
<evidence type="ECO:0000313" key="7">
    <source>
        <dbReference type="Proteomes" id="UP001156882"/>
    </source>
</evidence>
<dbReference type="InterPro" id="IPR005119">
    <property type="entry name" value="LysR_subst-bd"/>
</dbReference>
<evidence type="ECO:0000256" key="3">
    <source>
        <dbReference type="ARBA" id="ARBA00023125"/>
    </source>
</evidence>
<dbReference type="CDD" id="cd08475">
    <property type="entry name" value="PBP2_CrgA_like_6"/>
    <property type="match status" value="1"/>
</dbReference>